<proteinExistence type="predicted"/>
<accession>A0A0A2C9U1</accession>
<evidence type="ECO:0000313" key="2">
    <source>
        <dbReference type="Proteomes" id="UP000030392"/>
    </source>
</evidence>
<name>A0A0A2C9U1_PROMR</name>
<reference evidence="2" key="1">
    <citation type="journal article" date="2014" name="Sci. Data">
        <title>Genomes of diverse isolates of the marine cyanobacterium Prochlorococcus.</title>
        <authorList>
            <person name="Biller S."/>
            <person name="Berube P."/>
            <person name="Thompson J."/>
            <person name="Kelly L."/>
            <person name="Roggensack S."/>
            <person name="Awad L."/>
            <person name="Roache-Johnson K."/>
            <person name="Ding H."/>
            <person name="Giovannoni S.J."/>
            <person name="Moore L.R."/>
            <person name="Chisholm S.W."/>
        </authorList>
    </citation>
    <scope>NUCLEOTIDE SEQUENCE [LARGE SCALE GENOMIC DNA]</scope>
    <source>
        <strain evidence="2">PAC1</strain>
    </source>
</reference>
<comment type="caution">
    <text evidence="1">The sequence shown here is derived from an EMBL/GenBank/DDBJ whole genome shotgun (WGS) entry which is preliminary data.</text>
</comment>
<protein>
    <submittedName>
        <fullName evidence="1">Uncharacterized protein</fullName>
    </submittedName>
</protein>
<sequence>MLIMGTVPIMKLLKWKNETYRKSKSANYLVSKQAGFQSL</sequence>
<gene>
    <name evidence="1" type="ORF">EV03_0578</name>
</gene>
<evidence type="ECO:0000313" key="1">
    <source>
        <dbReference type="EMBL" id="KGG21394.1"/>
    </source>
</evidence>
<organism evidence="1 2">
    <name type="scientific">Prochlorococcus marinus str. PAC1</name>
    <dbReference type="NCBI Taxonomy" id="59924"/>
    <lineage>
        <taxon>Bacteria</taxon>
        <taxon>Bacillati</taxon>
        <taxon>Cyanobacteriota</taxon>
        <taxon>Cyanophyceae</taxon>
        <taxon>Synechococcales</taxon>
        <taxon>Prochlorococcaceae</taxon>
        <taxon>Prochlorococcus</taxon>
    </lineage>
</organism>
<dbReference type="EMBL" id="JNAX01000006">
    <property type="protein sequence ID" value="KGG21394.1"/>
    <property type="molecule type" value="Genomic_DNA"/>
</dbReference>
<dbReference type="AlphaFoldDB" id="A0A0A2C9U1"/>
<dbReference type="Proteomes" id="UP000030392">
    <property type="component" value="Unassembled WGS sequence"/>
</dbReference>